<reference evidence="11 12" key="1">
    <citation type="submission" date="2024-09" db="EMBL/GenBank/DDBJ databases">
        <authorList>
            <person name="Sun Q."/>
            <person name="Mori K."/>
        </authorList>
    </citation>
    <scope>NUCLEOTIDE SEQUENCE [LARGE SCALE GENOMIC DNA]</scope>
    <source>
        <strain evidence="11 12">CCM 8543</strain>
    </source>
</reference>
<keyword evidence="12" id="KW-1185">Reference proteome</keyword>
<comment type="similarity">
    <text evidence="7">Belongs to the class I-like SAM-binding methyltransferase superfamily. rRNA adenine N(6)-methyltransferase family. RsmA subfamily.</text>
</comment>
<comment type="caution">
    <text evidence="11">The sequence shown here is derived from an EMBL/GenBank/DDBJ whole genome shotgun (WGS) entry which is preliminary data.</text>
</comment>
<protein>
    <recommendedName>
        <fullName evidence="7">Ribosomal RNA small subunit methyltransferase A</fullName>
        <ecNumber evidence="7">2.1.1.182</ecNumber>
    </recommendedName>
    <alternativeName>
        <fullName evidence="7">16S rRNA (adenine(1518)-N(6)/adenine(1519)-N(6))-dimethyltransferase</fullName>
    </alternativeName>
    <alternativeName>
        <fullName evidence="7">16S rRNA dimethyladenosine transferase</fullName>
    </alternativeName>
    <alternativeName>
        <fullName evidence="7">16S rRNA dimethylase</fullName>
    </alternativeName>
    <alternativeName>
        <fullName evidence="7">S-adenosylmethionine-6-N', N'-adenosyl(rRNA) dimethyltransferase</fullName>
    </alternativeName>
</protein>
<dbReference type="InterPro" id="IPR023165">
    <property type="entry name" value="rRNA_Ade_diMease-like_C"/>
</dbReference>
<dbReference type="PANTHER" id="PTHR11727:SF7">
    <property type="entry name" value="DIMETHYLADENOSINE TRANSFERASE-RELATED"/>
    <property type="match status" value="1"/>
</dbReference>
<comment type="catalytic activity">
    <reaction evidence="7">
        <text>adenosine(1518)/adenosine(1519) in 16S rRNA + 4 S-adenosyl-L-methionine = N(6)-dimethyladenosine(1518)/N(6)-dimethyladenosine(1519) in 16S rRNA + 4 S-adenosyl-L-homocysteine + 4 H(+)</text>
        <dbReference type="Rhea" id="RHEA:19609"/>
        <dbReference type="Rhea" id="RHEA-COMP:10232"/>
        <dbReference type="Rhea" id="RHEA-COMP:10233"/>
        <dbReference type="ChEBI" id="CHEBI:15378"/>
        <dbReference type="ChEBI" id="CHEBI:57856"/>
        <dbReference type="ChEBI" id="CHEBI:59789"/>
        <dbReference type="ChEBI" id="CHEBI:74411"/>
        <dbReference type="ChEBI" id="CHEBI:74493"/>
        <dbReference type="EC" id="2.1.1.182"/>
    </reaction>
</comment>
<evidence type="ECO:0000256" key="4">
    <source>
        <dbReference type="ARBA" id="ARBA00022679"/>
    </source>
</evidence>
<dbReference type="Proteomes" id="UP001589755">
    <property type="component" value="Unassembled WGS sequence"/>
</dbReference>
<feature type="region of interest" description="Disordered" evidence="9">
    <location>
        <begin position="277"/>
        <end position="313"/>
    </location>
</feature>
<dbReference type="Pfam" id="PF00398">
    <property type="entry name" value="RrnaAD"/>
    <property type="match status" value="1"/>
</dbReference>
<evidence type="ECO:0000313" key="12">
    <source>
        <dbReference type="Proteomes" id="UP001589755"/>
    </source>
</evidence>
<keyword evidence="6 7" id="KW-0694">RNA-binding</keyword>
<evidence type="ECO:0000256" key="1">
    <source>
        <dbReference type="ARBA" id="ARBA00022490"/>
    </source>
</evidence>
<evidence type="ECO:0000256" key="9">
    <source>
        <dbReference type="SAM" id="MobiDB-lite"/>
    </source>
</evidence>
<keyword evidence="4 7" id="KW-0808">Transferase</keyword>
<dbReference type="PANTHER" id="PTHR11727">
    <property type="entry name" value="DIMETHYLADENOSINE TRANSFERASE"/>
    <property type="match status" value="1"/>
</dbReference>
<feature type="binding site" evidence="7 8">
    <location>
        <position position="76"/>
    </location>
    <ligand>
        <name>S-adenosyl-L-methionine</name>
        <dbReference type="ChEBI" id="CHEBI:59789"/>
    </ligand>
</feature>
<dbReference type="SMART" id="SM00650">
    <property type="entry name" value="rADc"/>
    <property type="match status" value="1"/>
</dbReference>
<name>A0ABV6D4R8_9HYPH</name>
<dbReference type="RefSeq" id="WP_261520805.1">
    <property type="nucleotide sequence ID" value="NZ_JAODNW010000014.1"/>
</dbReference>
<dbReference type="GO" id="GO:0052908">
    <property type="term" value="F:16S rRNA (adenine(1518)-N(6)/adenine(1519)-N(6))-dimethyltransferase activity"/>
    <property type="evidence" value="ECO:0007669"/>
    <property type="project" value="UniProtKB-EC"/>
</dbReference>
<feature type="binding site" evidence="7 8">
    <location>
        <position position="102"/>
    </location>
    <ligand>
        <name>S-adenosyl-L-methionine</name>
        <dbReference type="ChEBI" id="CHEBI:59789"/>
    </ligand>
</feature>
<feature type="binding site" evidence="7 8">
    <location>
        <position position="54"/>
    </location>
    <ligand>
        <name>S-adenosyl-L-methionine</name>
        <dbReference type="ChEBI" id="CHEBI:59789"/>
    </ligand>
</feature>
<keyword evidence="3 7" id="KW-0489">Methyltransferase</keyword>
<feature type="compositionally biased region" description="Low complexity" evidence="9">
    <location>
        <begin position="282"/>
        <end position="304"/>
    </location>
</feature>
<evidence type="ECO:0000256" key="2">
    <source>
        <dbReference type="ARBA" id="ARBA00022552"/>
    </source>
</evidence>
<sequence length="313" mass="33505">MTADGLPPLRAVIERHGLFAKKALGQNFLLDLNLTGRIARQAGRLDGVRVIEVGPGPGGLTRALLAEGAAHVVAIERDERCIAALEEIATHYPGRLEIVAGDALKTDFAALATGAERVKIVANLPYNIGTELLVRWLTPESWPPFYESMTLMFQREVAERIVARPGSSQYGRLGVLAGWRCEARIAFDVPPQAFTPPPKVTSSVVNIMPRRQPFPASVEVLSRVTEAAFGQRRKMLRQSLKALGGEALLEKAGIEGTRRAETLSVAEFVALANAYAGESGQPPKEAPIAASPPEAAPRNRTAPAGGRGAGARR</sequence>
<dbReference type="InterPro" id="IPR020598">
    <property type="entry name" value="rRNA_Ade_methylase_Trfase_N"/>
</dbReference>
<feature type="binding site" evidence="7 8">
    <location>
        <position position="27"/>
    </location>
    <ligand>
        <name>S-adenosyl-L-methionine</name>
        <dbReference type="ChEBI" id="CHEBI:59789"/>
    </ligand>
</feature>
<dbReference type="PROSITE" id="PS01131">
    <property type="entry name" value="RRNA_A_DIMETH"/>
    <property type="match status" value="1"/>
</dbReference>
<dbReference type="SUPFAM" id="SSF53335">
    <property type="entry name" value="S-adenosyl-L-methionine-dependent methyltransferases"/>
    <property type="match status" value="1"/>
</dbReference>
<keyword evidence="1 7" id="KW-0963">Cytoplasm</keyword>
<feature type="binding site" evidence="7 8">
    <location>
        <position position="123"/>
    </location>
    <ligand>
        <name>S-adenosyl-L-methionine</name>
        <dbReference type="ChEBI" id="CHEBI:59789"/>
    </ligand>
</feature>
<proteinExistence type="inferred from homology"/>
<accession>A0ABV6D4R8</accession>
<evidence type="ECO:0000256" key="8">
    <source>
        <dbReference type="PROSITE-ProRule" id="PRU01026"/>
    </source>
</evidence>
<keyword evidence="5 7" id="KW-0949">S-adenosyl-L-methionine</keyword>
<evidence type="ECO:0000313" key="11">
    <source>
        <dbReference type="EMBL" id="MFC0207635.1"/>
    </source>
</evidence>
<keyword evidence="2 7" id="KW-0698">rRNA processing</keyword>
<evidence type="ECO:0000256" key="6">
    <source>
        <dbReference type="ARBA" id="ARBA00022884"/>
    </source>
</evidence>
<comment type="function">
    <text evidence="7">Specifically dimethylates two adjacent adenosines (A1518 and A1519) in the loop of a conserved hairpin near the 3'-end of 16S rRNA in the 30S particle. May play a critical role in biogenesis of 30S subunits.</text>
</comment>
<dbReference type="InterPro" id="IPR011530">
    <property type="entry name" value="rRNA_adenine_dimethylase"/>
</dbReference>
<dbReference type="HAMAP" id="MF_00607">
    <property type="entry name" value="16SrRNA_methyltr_A"/>
    <property type="match status" value="1"/>
</dbReference>
<dbReference type="InterPro" id="IPR001737">
    <property type="entry name" value="KsgA/Erm"/>
</dbReference>
<dbReference type="Gene3D" id="1.10.8.100">
    <property type="entry name" value="Ribosomal RNA adenine dimethylase-like, domain 2"/>
    <property type="match status" value="1"/>
</dbReference>
<gene>
    <name evidence="7 11" type="primary">rsmA</name>
    <name evidence="7" type="synonym">ksgA</name>
    <name evidence="11" type="ORF">ACFFJ2_04375</name>
</gene>
<dbReference type="InterPro" id="IPR020596">
    <property type="entry name" value="rRNA_Ade_Mease_Trfase_CS"/>
</dbReference>
<feature type="binding site" evidence="7 8">
    <location>
        <position position="29"/>
    </location>
    <ligand>
        <name>S-adenosyl-L-methionine</name>
        <dbReference type="ChEBI" id="CHEBI:59789"/>
    </ligand>
</feature>
<dbReference type="EC" id="2.1.1.182" evidence="7"/>
<evidence type="ECO:0000256" key="7">
    <source>
        <dbReference type="HAMAP-Rule" id="MF_00607"/>
    </source>
</evidence>
<dbReference type="NCBIfam" id="TIGR00755">
    <property type="entry name" value="ksgA"/>
    <property type="match status" value="1"/>
</dbReference>
<evidence type="ECO:0000259" key="10">
    <source>
        <dbReference type="SMART" id="SM00650"/>
    </source>
</evidence>
<evidence type="ECO:0000256" key="3">
    <source>
        <dbReference type="ARBA" id="ARBA00022603"/>
    </source>
</evidence>
<dbReference type="InterPro" id="IPR029063">
    <property type="entry name" value="SAM-dependent_MTases_sf"/>
</dbReference>
<comment type="subcellular location">
    <subcellularLocation>
        <location evidence="7">Cytoplasm</location>
    </subcellularLocation>
</comment>
<dbReference type="PROSITE" id="PS51689">
    <property type="entry name" value="SAM_RNA_A_N6_MT"/>
    <property type="match status" value="1"/>
</dbReference>
<feature type="domain" description="Ribosomal RNA adenine methylase transferase N-terminal" evidence="10">
    <location>
        <begin position="34"/>
        <end position="211"/>
    </location>
</feature>
<dbReference type="EMBL" id="JBHLXD010000005">
    <property type="protein sequence ID" value="MFC0207635.1"/>
    <property type="molecule type" value="Genomic_DNA"/>
</dbReference>
<organism evidence="11 12">
    <name type="scientific">Chelativorans intermedius</name>
    <dbReference type="NCBI Taxonomy" id="515947"/>
    <lineage>
        <taxon>Bacteria</taxon>
        <taxon>Pseudomonadati</taxon>
        <taxon>Pseudomonadota</taxon>
        <taxon>Alphaproteobacteria</taxon>
        <taxon>Hyphomicrobiales</taxon>
        <taxon>Phyllobacteriaceae</taxon>
        <taxon>Chelativorans</taxon>
    </lineage>
</organism>
<dbReference type="Gene3D" id="3.40.50.150">
    <property type="entry name" value="Vaccinia Virus protein VP39"/>
    <property type="match status" value="1"/>
</dbReference>
<evidence type="ECO:0000256" key="5">
    <source>
        <dbReference type="ARBA" id="ARBA00022691"/>
    </source>
</evidence>
<dbReference type="CDD" id="cd02440">
    <property type="entry name" value="AdoMet_MTases"/>
    <property type="match status" value="1"/>
</dbReference>